<dbReference type="EMBL" id="JADCKB010000015">
    <property type="protein sequence ID" value="MBE5040427.1"/>
    <property type="molecule type" value="Genomic_DNA"/>
</dbReference>
<dbReference type="Proteomes" id="UP000806542">
    <property type="component" value="Unassembled WGS sequence"/>
</dbReference>
<keyword evidence="7" id="KW-1185">Reference proteome</keyword>
<dbReference type="InterPro" id="IPR012854">
    <property type="entry name" value="Cu_amine_oxidase-like_N"/>
</dbReference>
<evidence type="ECO:0000256" key="1">
    <source>
        <dbReference type="ARBA" id="ARBA00004196"/>
    </source>
</evidence>
<evidence type="ECO:0000256" key="2">
    <source>
        <dbReference type="SAM" id="Coils"/>
    </source>
</evidence>
<dbReference type="Gene3D" id="2.60.120.260">
    <property type="entry name" value="Galactose-binding domain-like"/>
    <property type="match status" value="1"/>
</dbReference>
<evidence type="ECO:0000313" key="6">
    <source>
        <dbReference type="EMBL" id="MBE5040427.1"/>
    </source>
</evidence>
<dbReference type="Gene3D" id="2.70.98.70">
    <property type="match status" value="1"/>
</dbReference>
<keyword evidence="3" id="KW-0732">Signal</keyword>
<proteinExistence type="predicted"/>
<feature type="domain" description="Copper amine oxidase-like N-terminal" evidence="4">
    <location>
        <begin position="235"/>
        <end position="323"/>
    </location>
</feature>
<evidence type="ECO:0000313" key="7">
    <source>
        <dbReference type="Proteomes" id="UP000806542"/>
    </source>
</evidence>
<dbReference type="PANTHER" id="PTHR38045:SF1">
    <property type="entry name" value="HEPARINASE II_III-LIKE PROTEIN"/>
    <property type="match status" value="1"/>
</dbReference>
<gene>
    <name evidence="6" type="ORF">INF28_08120</name>
</gene>
<feature type="signal peptide" evidence="3">
    <location>
        <begin position="1"/>
        <end position="31"/>
    </location>
</feature>
<dbReference type="SUPFAM" id="SSF55383">
    <property type="entry name" value="Copper amine oxidase, domain N"/>
    <property type="match status" value="1"/>
</dbReference>
<comment type="caution">
    <text evidence="6">The sequence shown here is derived from an EMBL/GenBank/DDBJ whole genome shotgun (WGS) entry which is preliminary data.</text>
</comment>
<organism evidence="6 7">
    <name type="scientific">Ructibacterium gallinarum</name>
    <dbReference type="NCBI Taxonomy" id="2779355"/>
    <lineage>
        <taxon>Bacteria</taxon>
        <taxon>Bacillati</taxon>
        <taxon>Bacillota</taxon>
        <taxon>Clostridia</taxon>
        <taxon>Eubacteriales</taxon>
        <taxon>Oscillospiraceae</taxon>
        <taxon>Ructibacterium</taxon>
    </lineage>
</organism>
<dbReference type="InterPro" id="IPR012480">
    <property type="entry name" value="Hepar_II_III_C"/>
</dbReference>
<accession>A0A9D5M6J3</accession>
<dbReference type="Gene3D" id="1.50.10.100">
    <property type="entry name" value="Chondroitin AC/alginate lyase"/>
    <property type="match status" value="1"/>
</dbReference>
<name>A0A9D5M6J3_9FIRM</name>
<protein>
    <submittedName>
        <fullName evidence="6">Heparinase II/III family protein</fullName>
    </submittedName>
</protein>
<dbReference type="GO" id="GO:0030313">
    <property type="term" value="C:cell envelope"/>
    <property type="evidence" value="ECO:0007669"/>
    <property type="project" value="UniProtKB-SubCell"/>
</dbReference>
<dbReference type="Gene3D" id="3.30.457.10">
    <property type="entry name" value="Copper amine oxidase-like, N-terminal domain"/>
    <property type="match status" value="1"/>
</dbReference>
<dbReference type="InterPro" id="IPR036582">
    <property type="entry name" value="Mao_N_sf"/>
</dbReference>
<feature type="chain" id="PRO_5039725657" evidence="3">
    <location>
        <begin position="32"/>
        <end position="1009"/>
    </location>
</feature>
<dbReference type="PANTHER" id="PTHR38045">
    <property type="entry name" value="CHROMOSOME 1, WHOLE GENOME SHOTGUN SEQUENCE"/>
    <property type="match status" value="1"/>
</dbReference>
<sequence length="1009" mass="113801">MKQILKNKMMLLAVSILTLFAVYYGGDAAQAAPSYDIIETQDGYLYQEIEDLWYNNATVIVEKDAERYFNGMAVGFDAENKQQPEADAMPDIILPVRADVDGTYYVWMRHYADTVSGGGQNAFHSLNGNNYTTLNLTATPEKAAWLNVTSVTLKAGETFEYRIRGRQKYGIALDCFVVTNDPSFTPTDLVTKPLEEGELIPGEDKILDAICFSVNSNNALDHGIKFRIDEENQKTAVYKSDDTIMVPLRFLTERLQGKIHYDDAANILTLTYGGKEYTGKIGESKMTDSEGNEIALSAPLAMRYERTFAPLDICQSVFGKEIFTSELGLVMLSNEKDAYQTDGSDDEIITSIITRIILDRPTGEEIISSLWSNYEAGEHPRLFANQEDFDKLRTQAAEDEYMKWFVDNMKQQVDAAEADKTIENLINEINKMTDDNTTFSTTCMDSVRDWVTSAACLYQVTGDAHYAELAWSLAEPVCQMYDWFGGGGFLCIGQMGVSMAIVYDWCYDYLQGVPGALELMEKAFMDNALQPGLDTYNGIMLTDPSGGYNTWTEATTNWNPVCNAGLISVSIVTAELYPEQAEELLGKAVRSLEAALKPYAPDGANPEGPAYWAYGTGFMVYCFAGLEKATGTDYGLACYPGVLETCYYRPYVHSMINHWDYPENTAYRHWNYHDTGRGVIGSGMYMWFATRLDDPYLAGMRLTELQRGTENVSFNDIVFYTEDNLDQNIQLPLDRYFKGIQTVFMRSDWNDPDGIYTGLHAGKSRINHSQLDTGNFILDAEGIRWIEDLGMDNYSLPGYFSSGNYGQRWSYYRARAEGHNTIVIDPGTNEDQKVSGDSPIIEYESTEDRVFAITDFRSCYQPKATSAKRGLMLGNDRTAVVVQDEITLADSYDVWWFAHTEVQDVEIAEDGRSAIMTQDGKRMYVEIVSDQEDLKFELMPAEKLPTSPERNELERDNSTFQKLFIHGEQLREFNVAVVFQTLEPGQDEPDYTYVYTALDQWGSSEDEDT</sequence>
<feature type="coiled-coil region" evidence="2">
    <location>
        <begin position="408"/>
        <end position="435"/>
    </location>
</feature>
<dbReference type="SUPFAM" id="SSF48230">
    <property type="entry name" value="Chondroitin AC/alginate lyase"/>
    <property type="match status" value="1"/>
</dbReference>
<evidence type="ECO:0000256" key="3">
    <source>
        <dbReference type="SAM" id="SignalP"/>
    </source>
</evidence>
<feature type="domain" description="Heparinase II/III-like C-terminal" evidence="5">
    <location>
        <begin position="757"/>
        <end position="934"/>
    </location>
</feature>
<dbReference type="InterPro" id="IPR008929">
    <property type="entry name" value="Chondroitin_lyas"/>
</dbReference>
<dbReference type="Pfam" id="PF07833">
    <property type="entry name" value="Cu_amine_oxidN1"/>
    <property type="match status" value="1"/>
</dbReference>
<evidence type="ECO:0000259" key="4">
    <source>
        <dbReference type="Pfam" id="PF07833"/>
    </source>
</evidence>
<comment type="subcellular location">
    <subcellularLocation>
        <location evidence="1">Cell envelope</location>
    </subcellularLocation>
</comment>
<dbReference type="Pfam" id="PF07940">
    <property type="entry name" value="Hepar_II_III_C"/>
    <property type="match status" value="1"/>
</dbReference>
<keyword evidence="2" id="KW-0175">Coiled coil</keyword>
<reference evidence="6" key="1">
    <citation type="submission" date="2020-10" db="EMBL/GenBank/DDBJ databases">
        <title>ChiBAC.</title>
        <authorList>
            <person name="Zenner C."/>
            <person name="Hitch T.C.A."/>
            <person name="Clavel T."/>
        </authorList>
    </citation>
    <scope>NUCLEOTIDE SEQUENCE</scope>
    <source>
        <strain evidence="6">DSM 107454</strain>
    </source>
</reference>
<dbReference type="AlphaFoldDB" id="A0A9D5M6J3"/>
<dbReference type="GO" id="GO:0016829">
    <property type="term" value="F:lyase activity"/>
    <property type="evidence" value="ECO:0007669"/>
    <property type="project" value="InterPro"/>
</dbReference>
<dbReference type="RefSeq" id="WP_226392980.1">
    <property type="nucleotide sequence ID" value="NZ_JADCKB010000015.1"/>
</dbReference>
<evidence type="ECO:0000259" key="5">
    <source>
        <dbReference type="Pfam" id="PF07940"/>
    </source>
</evidence>